<feature type="binding site" description="axial binding residue" evidence="14">
    <location>
        <position position="451"/>
    </location>
    <ligand>
        <name>heme</name>
        <dbReference type="ChEBI" id="CHEBI:30413"/>
    </ligand>
    <ligandPart>
        <name>Fe</name>
        <dbReference type="ChEBI" id="CHEBI:18248"/>
    </ligandPart>
</feature>
<dbReference type="EMBL" id="HBUF01249881">
    <property type="protein sequence ID" value="CAG6679713.1"/>
    <property type="molecule type" value="Transcribed_RNA"/>
</dbReference>
<evidence type="ECO:0000256" key="4">
    <source>
        <dbReference type="ARBA" id="ARBA00004406"/>
    </source>
</evidence>
<comment type="similarity">
    <text evidence="5 15">Belongs to the cytochrome P450 family.</text>
</comment>
<dbReference type="Pfam" id="PF00067">
    <property type="entry name" value="p450"/>
    <property type="match status" value="1"/>
</dbReference>
<dbReference type="PRINTS" id="PR00385">
    <property type="entry name" value="P450"/>
</dbReference>
<evidence type="ECO:0000256" key="12">
    <source>
        <dbReference type="ARBA" id="ARBA00023033"/>
    </source>
</evidence>
<dbReference type="InterPro" id="IPR050476">
    <property type="entry name" value="Insect_CytP450_Detox"/>
</dbReference>
<dbReference type="GO" id="GO:0005506">
    <property type="term" value="F:iron ion binding"/>
    <property type="evidence" value="ECO:0007669"/>
    <property type="project" value="InterPro"/>
</dbReference>
<dbReference type="EMBL" id="HBUF01249880">
    <property type="protein sequence ID" value="CAG6679708.1"/>
    <property type="molecule type" value="Transcribed_RNA"/>
</dbReference>
<keyword evidence="13 16" id="KW-0472">Membrane</keyword>
<dbReference type="PANTHER" id="PTHR24292:SF54">
    <property type="entry name" value="CYP9F3-RELATED"/>
    <property type="match status" value="1"/>
</dbReference>
<evidence type="ECO:0000256" key="7">
    <source>
        <dbReference type="ARBA" id="ARBA00022723"/>
    </source>
</evidence>
<keyword evidence="16" id="KW-0812">Transmembrane</keyword>
<feature type="transmembrane region" description="Helical" evidence="16">
    <location>
        <begin position="12"/>
        <end position="32"/>
    </location>
</feature>
<dbReference type="EMBL" id="HBUF01249882">
    <property type="protein sequence ID" value="CAG6679718.1"/>
    <property type="molecule type" value="Transcribed_RNA"/>
</dbReference>
<evidence type="ECO:0000256" key="8">
    <source>
        <dbReference type="ARBA" id="ARBA00022824"/>
    </source>
</evidence>
<evidence type="ECO:0000313" key="17">
    <source>
        <dbReference type="EMBL" id="CAG6679708.1"/>
    </source>
</evidence>
<dbReference type="SUPFAM" id="SSF48264">
    <property type="entry name" value="Cytochrome P450"/>
    <property type="match status" value="1"/>
</dbReference>
<dbReference type="EMBL" id="HBUF01249878">
    <property type="protein sequence ID" value="CAG6679697.1"/>
    <property type="molecule type" value="Transcribed_RNA"/>
</dbReference>
<dbReference type="Gene3D" id="1.10.630.10">
    <property type="entry name" value="Cytochrome P450"/>
    <property type="match status" value="1"/>
</dbReference>
<keyword evidence="9" id="KW-0492">Microsome</keyword>
<dbReference type="EMBL" id="HBUF01249883">
    <property type="protein sequence ID" value="CAG6679720.1"/>
    <property type="molecule type" value="Transcribed_RNA"/>
</dbReference>
<dbReference type="InterPro" id="IPR002403">
    <property type="entry name" value="Cyt_P450_E_grp-IV"/>
</dbReference>
<dbReference type="EMBL" id="HBUF01341094">
    <property type="protein sequence ID" value="CAG6703599.1"/>
    <property type="molecule type" value="Transcribed_RNA"/>
</dbReference>
<dbReference type="AlphaFoldDB" id="A0A8D8X0T1"/>
<dbReference type="EMBL" id="HBUF01249879">
    <property type="protein sequence ID" value="CAG6679702.1"/>
    <property type="molecule type" value="Transcribed_RNA"/>
</dbReference>
<reference evidence="17" key="1">
    <citation type="submission" date="2021-05" db="EMBL/GenBank/DDBJ databases">
        <authorList>
            <person name="Alioto T."/>
            <person name="Alioto T."/>
            <person name="Gomez Garrido J."/>
        </authorList>
    </citation>
    <scope>NUCLEOTIDE SEQUENCE</scope>
</reference>
<sequence length="506" mass="58617">MALLTNSIAVDIFALISFVIFVFYLRSIFVSFRYWKRLKIPYLEPSFPFGNAYEALTFRRPVHLVYQDMYLDIKFGLKLPYAGIYTMTTPVLVLTDPELIKHILIKDFDVFVDRGLFDTDDSTEPMMKNLFGLKGEEWRKLRNKMSPTFTSGRIKEMFPLIEGCGQNLVRVLNKESKENKSLTIDVKDYLVRYMTDVIGSTVFGIEINAVENPECEFRQVSKVILTPSLRAQISMAMLLLLPKLKKYINIRFMDQKSTQFFFDLVKQNVNYREEHNIKRNDFINIMMQLKKTDADITEELIVAQCFVFFIAGFDTSSSVLSFCLYELANNKTIQNKLRKEIAETKAKYGGELLYDSYQEMPLLDKVVKEALRMYAPLAQLDRKSTRPYTLPGTDITLEAGTKIFIPLYGIHHDPEIYPRPDIFDPERFAPENVDSIPHYAYMPFGEGPRNCIGKRFGQIQLKSGLSLLISNFEWDPDHSNILRYQKGELGLKLVKPLKLKITPINQ</sequence>
<protein>
    <submittedName>
        <fullName evidence="17">Probable cytochrome P450 6a14</fullName>
    </submittedName>
</protein>
<proteinExistence type="inferred from homology"/>
<dbReference type="FunFam" id="1.10.630.10:FF:000042">
    <property type="entry name" value="Cytochrome P450"/>
    <property type="match status" value="1"/>
</dbReference>
<accession>A0A8D8X0T1</accession>
<keyword evidence="16" id="KW-1133">Transmembrane helix</keyword>
<dbReference type="GO" id="GO:0020037">
    <property type="term" value="F:heme binding"/>
    <property type="evidence" value="ECO:0007669"/>
    <property type="project" value="InterPro"/>
</dbReference>
<keyword evidence="12 15" id="KW-0503">Monooxygenase</keyword>
<keyword evidence="6 14" id="KW-0349">Heme</keyword>
<dbReference type="EMBL" id="HBUF01560218">
    <property type="protein sequence ID" value="CAG6761983.1"/>
    <property type="molecule type" value="Transcribed_RNA"/>
</dbReference>
<dbReference type="PROSITE" id="PS00086">
    <property type="entry name" value="CYTOCHROME_P450"/>
    <property type="match status" value="1"/>
</dbReference>
<organism evidence="17">
    <name type="scientific">Cacopsylla melanoneura</name>
    <dbReference type="NCBI Taxonomy" id="428564"/>
    <lineage>
        <taxon>Eukaryota</taxon>
        <taxon>Metazoa</taxon>
        <taxon>Ecdysozoa</taxon>
        <taxon>Arthropoda</taxon>
        <taxon>Hexapoda</taxon>
        <taxon>Insecta</taxon>
        <taxon>Pterygota</taxon>
        <taxon>Neoptera</taxon>
        <taxon>Paraneoptera</taxon>
        <taxon>Hemiptera</taxon>
        <taxon>Sternorrhyncha</taxon>
        <taxon>Psylloidea</taxon>
        <taxon>Psyllidae</taxon>
        <taxon>Psyllinae</taxon>
        <taxon>Cacopsylla</taxon>
    </lineage>
</organism>
<dbReference type="EMBL" id="HBUF01341095">
    <property type="protein sequence ID" value="CAG6703602.1"/>
    <property type="molecule type" value="Transcribed_RNA"/>
</dbReference>
<evidence type="ECO:0000256" key="9">
    <source>
        <dbReference type="ARBA" id="ARBA00022848"/>
    </source>
</evidence>
<dbReference type="PANTHER" id="PTHR24292">
    <property type="entry name" value="CYTOCHROME P450"/>
    <property type="match status" value="1"/>
</dbReference>
<evidence type="ECO:0000256" key="16">
    <source>
        <dbReference type="SAM" id="Phobius"/>
    </source>
</evidence>
<evidence type="ECO:0000256" key="13">
    <source>
        <dbReference type="ARBA" id="ARBA00023136"/>
    </source>
</evidence>
<evidence type="ECO:0000256" key="11">
    <source>
        <dbReference type="ARBA" id="ARBA00023004"/>
    </source>
</evidence>
<evidence type="ECO:0000256" key="3">
    <source>
        <dbReference type="ARBA" id="ARBA00004174"/>
    </source>
</evidence>
<evidence type="ECO:0000256" key="14">
    <source>
        <dbReference type="PIRSR" id="PIRSR602403-1"/>
    </source>
</evidence>
<name>A0A8D8X0T1_9HEMI</name>
<evidence type="ECO:0000256" key="10">
    <source>
        <dbReference type="ARBA" id="ARBA00023002"/>
    </source>
</evidence>
<dbReference type="InterPro" id="IPR036396">
    <property type="entry name" value="Cyt_P450_sf"/>
</dbReference>
<keyword evidence="7 14" id="KW-0479">Metal-binding</keyword>
<keyword evidence="11 14" id="KW-0408">Iron</keyword>
<comment type="function">
    <text evidence="2">May be involved in the metabolism of insect hormones and in the breakdown of synthetic insecticides.</text>
</comment>
<dbReference type="GO" id="GO:0004497">
    <property type="term" value="F:monooxygenase activity"/>
    <property type="evidence" value="ECO:0007669"/>
    <property type="project" value="UniProtKB-KW"/>
</dbReference>
<evidence type="ECO:0000256" key="5">
    <source>
        <dbReference type="ARBA" id="ARBA00010617"/>
    </source>
</evidence>
<dbReference type="GO" id="GO:0016705">
    <property type="term" value="F:oxidoreductase activity, acting on paired donors, with incorporation or reduction of molecular oxygen"/>
    <property type="evidence" value="ECO:0007669"/>
    <property type="project" value="InterPro"/>
</dbReference>
<evidence type="ECO:0000256" key="15">
    <source>
        <dbReference type="RuleBase" id="RU000461"/>
    </source>
</evidence>
<dbReference type="InterPro" id="IPR001128">
    <property type="entry name" value="Cyt_P450"/>
</dbReference>
<comment type="cofactor">
    <cofactor evidence="1 14">
        <name>heme</name>
        <dbReference type="ChEBI" id="CHEBI:30413"/>
    </cofactor>
</comment>
<keyword evidence="10 15" id="KW-0560">Oxidoreductase</keyword>
<keyword evidence="8" id="KW-0256">Endoplasmic reticulum</keyword>
<evidence type="ECO:0000256" key="2">
    <source>
        <dbReference type="ARBA" id="ARBA00003690"/>
    </source>
</evidence>
<evidence type="ECO:0000256" key="1">
    <source>
        <dbReference type="ARBA" id="ARBA00001971"/>
    </source>
</evidence>
<dbReference type="GO" id="GO:0005789">
    <property type="term" value="C:endoplasmic reticulum membrane"/>
    <property type="evidence" value="ECO:0007669"/>
    <property type="project" value="UniProtKB-SubCell"/>
</dbReference>
<dbReference type="EMBL" id="HBUF01560217">
    <property type="protein sequence ID" value="CAG6761981.1"/>
    <property type="molecule type" value="Transcribed_RNA"/>
</dbReference>
<evidence type="ECO:0000256" key="6">
    <source>
        <dbReference type="ARBA" id="ARBA00022617"/>
    </source>
</evidence>
<dbReference type="InterPro" id="IPR017972">
    <property type="entry name" value="Cyt_P450_CS"/>
</dbReference>
<dbReference type="PRINTS" id="PR00465">
    <property type="entry name" value="EP450IV"/>
</dbReference>
<comment type="subcellular location">
    <subcellularLocation>
        <location evidence="4">Endoplasmic reticulum membrane</location>
        <topology evidence="4">Peripheral membrane protein</topology>
    </subcellularLocation>
    <subcellularLocation>
        <location evidence="3">Microsome membrane</location>
        <topology evidence="3">Peripheral membrane protein</topology>
    </subcellularLocation>
</comment>
<dbReference type="CDD" id="cd11056">
    <property type="entry name" value="CYP6-like"/>
    <property type="match status" value="1"/>
</dbReference>